<proteinExistence type="predicted"/>
<gene>
    <name evidence="1" type="ORF">H6G83_21690</name>
</gene>
<sequence>MSIRRLCCPKLNIHSDLLRLPDSRETVSSSDQLRWAERHRLRWVECDRHQASRCQLN</sequence>
<name>A0ABR8D7M6_9NOST</name>
<comment type="caution">
    <text evidence="1">The sequence shown here is derived from an EMBL/GenBank/DDBJ whole genome shotgun (WGS) entry which is preliminary data.</text>
</comment>
<dbReference type="RefSeq" id="WP_190476051.1">
    <property type="nucleotide sequence ID" value="NZ_JACJSG010000032.1"/>
</dbReference>
<dbReference type="EMBL" id="JACJSG010000032">
    <property type="protein sequence ID" value="MBD2503185.1"/>
    <property type="molecule type" value="Genomic_DNA"/>
</dbReference>
<organism evidence="1 2">
    <name type="scientific">Anabaena azotica FACHB-119</name>
    <dbReference type="NCBI Taxonomy" id="947527"/>
    <lineage>
        <taxon>Bacteria</taxon>
        <taxon>Bacillati</taxon>
        <taxon>Cyanobacteriota</taxon>
        <taxon>Cyanophyceae</taxon>
        <taxon>Nostocales</taxon>
        <taxon>Nostocaceae</taxon>
        <taxon>Anabaena</taxon>
        <taxon>Anabaena azotica</taxon>
    </lineage>
</organism>
<keyword evidence="2" id="KW-1185">Reference proteome</keyword>
<protein>
    <submittedName>
        <fullName evidence="1">Uncharacterized protein</fullName>
    </submittedName>
</protein>
<dbReference type="Proteomes" id="UP000661112">
    <property type="component" value="Unassembled WGS sequence"/>
</dbReference>
<accession>A0ABR8D7M6</accession>
<evidence type="ECO:0000313" key="1">
    <source>
        <dbReference type="EMBL" id="MBD2503185.1"/>
    </source>
</evidence>
<reference evidence="1 2" key="1">
    <citation type="journal article" date="2020" name="ISME J.">
        <title>Comparative genomics reveals insights into cyanobacterial evolution and habitat adaptation.</title>
        <authorList>
            <person name="Chen M.Y."/>
            <person name="Teng W.K."/>
            <person name="Zhao L."/>
            <person name="Hu C.X."/>
            <person name="Zhou Y.K."/>
            <person name="Han B.P."/>
            <person name="Song L.R."/>
            <person name="Shu W.S."/>
        </authorList>
    </citation>
    <scope>NUCLEOTIDE SEQUENCE [LARGE SCALE GENOMIC DNA]</scope>
    <source>
        <strain evidence="1 2">FACHB-119</strain>
    </source>
</reference>
<evidence type="ECO:0000313" key="2">
    <source>
        <dbReference type="Proteomes" id="UP000661112"/>
    </source>
</evidence>